<accession>A0ACA9NPT4</accession>
<evidence type="ECO:0000313" key="1">
    <source>
        <dbReference type="EMBL" id="CAG8661228.1"/>
    </source>
</evidence>
<feature type="non-terminal residue" evidence="1">
    <location>
        <position position="1"/>
    </location>
</feature>
<comment type="caution">
    <text evidence="1">The sequence shown here is derived from an EMBL/GenBank/DDBJ whole genome shotgun (WGS) entry which is preliminary data.</text>
</comment>
<evidence type="ECO:0000313" key="2">
    <source>
        <dbReference type="Proteomes" id="UP000789920"/>
    </source>
</evidence>
<organism evidence="1 2">
    <name type="scientific">Racocetra persica</name>
    <dbReference type="NCBI Taxonomy" id="160502"/>
    <lineage>
        <taxon>Eukaryota</taxon>
        <taxon>Fungi</taxon>
        <taxon>Fungi incertae sedis</taxon>
        <taxon>Mucoromycota</taxon>
        <taxon>Glomeromycotina</taxon>
        <taxon>Glomeromycetes</taxon>
        <taxon>Diversisporales</taxon>
        <taxon>Gigasporaceae</taxon>
        <taxon>Racocetra</taxon>
    </lineage>
</organism>
<feature type="non-terminal residue" evidence="1">
    <location>
        <position position="40"/>
    </location>
</feature>
<gene>
    <name evidence="1" type="ORF">RPERSI_LOCUS8282</name>
</gene>
<dbReference type="EMBL" id="CAJVQC010014845">
    <property type="protein sequence ID" value="CAG8661228.1"/>
    <property type="molecule type" value="Genomic_DNA"/>
</dbReference>
<sequence>EYCDYEETVVDLSIDKYELGASDIKVTNDKVIELKQILVK</sequence>
<keyword evidence="2" id="KW-1185">Reference proteome</keyword>
<reference evidence="1" key="1">
    <citation type="submission" date="2021-06" db="EMBL/GenBank/DDBJ databases">
        <authorList>
            <person name="Kallberg Y."/>
            <person name="Tangrot J."/>
            <person name="Rosling A."/>
        </authorList>
    </citation>
    <scope>NUCLEOTIDE SEQUENCE</scope>
    <source>
        <strain evidence="1">MA461A</strain>
    </source>
</reference>
<dbReference type="Proteomes" id="UP000789920">
    <property type="component" value="Unassembled WGS sequence"/>
</dbReference>
<proteinExistence type="predicted"/>
<protein>
    <submittedName>
        <fullName evidence="1">19093_t:CDS:1</fullName>
    </submittedName>
</protein>
<name>A0ACA9NPT4_9GLOM</name>